<evidence type="ECO:0000313" key="2">
    <source>
        <dbReference type="Proteomes" id="UP000238322"/>
    </source>
</evidence>
<organism evidence="1 2">
    <name type="scientific">Blastopirellula marina</name>
    <dbReference type="NCBI Taxonomy" id="124"/>
    <lineage>
        <taxon>Bacteria</taxon>
        <taxon>Pseudomonadati</taxon>
        <taxon>Planctomycetota</taxon>
        <taxon>Planctomycetia</taxon>
        <taxon>Pirellulales</taxon>
        <taxon>Pirellulaceae</taxon>
        <taxon>Blastopirellula</taxon>
    </lineage>
</organism>
<dbReference type="RefSeq" id="WP_105327781.1">
    <property type="nucleotide sequence ID" value="NZ_PUHY01000001.1"/>
</dbReference>
<reference evidence="1 2" key="1">
    <citation type="submission" date="2018-02" db="EMBL/GenBank/DDBJ databases">
        <title>Comparative genomes isolates from brazilian mangrove.</title>
        <authorList>
            <person name="Araujo J.E."/>
            <person name="Taketani R.G."/>
            <person name="Silva M.C.P."/>
            <person name="Loureco M.V."/>
            <person name="Andreote F.D."/>
        </authorList>
    </citation>
    <scope>NUCLEOTIDE SEQUENCE [LARGE SCALE GENOMIC DNA]</scope>
    <source>
        <strain evidence="1 2">Hex-1 MGV</strain>
    </source>
</reference>
<name>A0A2S8G7W0_9BACT</name>
<dbReference type="AlphaFoldDB" id="A0A2S8G7W0"/>
<dbReference type="OrthoDB" id="289001at2"/>
<accession>A0A2S8G7W0</accession>
<sequence>MSSIACPEAPVQIREAAVSHKEIADACRAIRRGWSSSERECRKTLADMKQVSLLLSTVDLSGVFGKQAG</sequence>
<comment type="caution">
    <text evidence="1">The sequence shown here is derived from an EMBL/GenBank/DDBJ whole genome shotgun (WGS) entry which is preliminary data.</text>
</comment>
<dbReference type="EMBL" id="PUHY01000001">
    <property type="protein sequence ID" value="PQO40545.1"/>
    <property type="molecule type" value="Genomic_DNA"/>
</dbReference>
<gene>
    <name evidence="1" type="ORF">C5Y83_01040</name>
</gene>
<dbReference type="Proteomes" id="UP000238322">
    <property type="component" value="Unassembled WGS sequence"/>
</dbReference>
<protein>
    <submittedName>
        <fullName evidence="1">Uncharacterized protein</fullName>
    </submittedName>
</protein>
<evidence type="ECO:0000313" key="1">
    <source>
        <dbReference type="EMBL" id="PQO40545.1"/>
    </source>
</evidence>
<proteinExistence type="predicted"/>